<dbReference type="Gene3D" id="3.20.20.80">
    <property type="entry name" value="Glycosidases"/>
    <property type="match status" value="1"/>
</dbReference>
<evidence type="ECO:0000313" key="5">
    <source>
        <dbReference type="EMBL" id="KAK3031303.1"/>
    </source>
</evidence>
<evidence type="ECO:0000313" key="6">
    <source>
        <dbReference type="Proteomes" id="UP001188597"/>
    </source>
</evidence>
<keyword evidence="6" id="KW-1185">Reference proteome</keyword>
<protein>
    <recommendedName>
        <fullName evidence="7">Beta-glucosidase</fullName>
    </recommendedName>
</protein>
<proteinExistence type="inferred from homology"/>
<evidence type="ECO:0000256" key="1">
    <source>
        <dbReference type="ARBA" id="ARBA00010838"/>
    </source>
</evidence>
<evidence type="ECO:0000256" key="2">
    <source>
        <dbReference type="ARBA" id="ARBA00022801"/>
    </source>
</evidence>
<comment type="caution">
    <text evidence="5">The sequence shown here is derived from an EMBL/GenBank/DDBJ whole genome shotgun (WGS) entry which is preliminary data.</text>
</comment>
<dbReference type="Proteomes" id="UP001188597">
    <property type="component" value="Unassembled WGS sequence"/>
</dbReference>
<dbReference type="AlphaFoldDB" id="A0AA89B913"/>
<sequence length="237" mass="27002">MRMGHSRVAPLDGPSGTENGILLDGKILNHQRGSWRNRRVGGGRDEPRMPHLLICKGLINIENTPPLYVIEQFLGHSIGRQEPILFKIFTETVPLSWELPFAAWPLNEKVSGVPAFVGLGTSLYHSDSVVNIIPTITFRHTLYKAYLKVPRAFDNGDGVNVGGYFIWSLLDNFEWNDGYNVRFGIIYVDYKNGCARYPKKSAIWLMNFLMKGYLNKPSNKRRLVDDETHETPKKIKK</sequence>
<dbReference type="PANTHER" id="PTHR10353">
    <property type="entry name" value="GLYCOSYL HYDROLASE"/>
    <property type="match status" value="1"/>
</dbReference>
<dbReference type="Pfam" id="PF00232">
    <property type="entry name" value="Glyco_hydro_1"/>
    <property type="match status" value="1"/>
</dbReference>
<dbReference type="InterPro" id="IPR017853">
    <property type="entry name" value="GH"/>
</dbReference>
<evidence type="ECO:0000256" key="4">
    <source>
        <dbReference type="RuleBase" id="RU003690"/>
    </source>
</evidence>
<comment type="similarity">
    <text evidence="1 4">Belongs to the glycosyl hydrolase 1 family.</text>
</comment>
<dbReference type="InterPro" id="IPR001360">
    <property type="entry name" value="Glyco_hydro_1"/>
</dbReference>
<dbReference type="GO" id="GO:0008422">
    <property type="term" value="F:beta-glucosidase activity"/>
    <property type="evidence" value="ECO:0007669"/>
    <property type="project" value="TreeGrafter"/>
</dbReference>
<gene>
    <name evidence="5" type="ORF">RJ639_037315</name>
</gene>
<dbReference type="GO" id="GO:0005975">
    <property type="term" value="P:carbohydrate metabolic process"/>
    <property type="evidence" value="ECO:0007669"/>
    <property type="project" value="InterPro"/>
</dbReference>
<name>A0AA89B913_9ASTE</name>
<dbReference type="SUPFAM" id="SSF51445">
    <property type="entry name" value="(Trans)glycosidases"/>
    <property type="match status" value="1"/>
</dbReference>
<evidence type="ECO:0000256" key="3">
    <source>
        <dbReference type="ARBA" id="ARBA00023295"/>
    </source>
</evidence>
<keyword evidence="3" id="KW-0326">Glycosidase</keyword>
<organism evidence="5 6">
    <name type="scientific">Escallonia herrerae</name>
    <dbReference type="NCBI Taxonomy" id="1293975"/>
    <lineage>
        <taxon>Eukaryota</taxon>
        <taxon>Viridiplantae</taxon>
        <taxon>Streptophyta</taxon>
        <taxon>Embryophyta</taxon>
        <taxon>Tracheophyta</taxon>
        <taxon>Spermatophyta</taxon>
        <taxon>Magnoliopsida</taxon>
        <taxon>eudicotyledons</taxon>
        <taxon>Gunneridae</taxon>
        <taxon>Pentapetalae</taxon>
        <taxon>asterids</taxon>
        <taxon>campanulids</taxon>
        <taxon>Escalloniales</taxon>
        <taxon>Escalloniaceae</taxon>
        <taxon>Escallonia</taxon>
    </lineage>
</organism>
<accession>A0AA89B913</accession>
<dbReference type="PRINTS" id="PR00131">
    <property type="entry name" value="GLHYDRLASE1"/>
</dbReference>
<reference evidence="5" key="1">
    <citation type="submission" date="2022-12" db="EMBL/GenBank/DDBJ databases">
        <title>Draft genome assemblies for two species of Escallonia (Escalloniales).</title>
        <authorList>
            <person name="Chanderbali A."/>
            <person name="Dervinis C."/>
            <person name="Anghel I."/>
            <person name="Soltis D."/>
            <person name="Soltis P."/>
            <person name="Zapata F."/>
        </authorList>
    </citation>
    <scope>NUCLEOTIDE SEQUENCE</scope>
    <source>
        <strain evidence="5">UCBG64.0493</strain>
        <tissue evidence="5">Leaf</tissue>
    </source>
</reference>
<evidence type="ECO:0008006" key="7">
    <source>
        <dbReference type="Google" id="ProtNLM"/>
    </source>
</evidence>
<dbReference type="PANTHER" id="PTHR10353:SF137">
    <property type="entry name" value="MYROSINASE 3-RELATED"/>
    <property type="match status" value="1"/>
</dbReference>
<dbReference type="EMBL" id="JAVXUP010000310">
    <property type="protein sequence ID" value="KAK3031303.1"/>
    <property type="molecule type" value="Genomic_DNA"/>
</dbReference>
<keyword evidence="2" id="KW-0378">Hydrolase</keyword>